<feature type="domain" description="Beta-lactamase-related" evidence="3">
    <location>
        <begin position="51"/>
        <end position="369"/>
    </location>
</feature>
<feature type="signal peptide" evidence="2">
    <location>
        <begin position="1"/>
        <end position="29"/>
    </location>
</feature>
<keyword evidence="1" id="KW-1133">Transmembrane helix</keyword>
<keyword evidence="1" id="KW-0472">Membrane</keyword>
<accession>A0A917D4K9</accession>
<comment type="caution">
    <text evidence="4">The sequence shown here is derived from an EMBL/GenBank/DDBJ whole genome shotgun (WGS) entry which is preliminary data.</text>
</comment>
<evidence type="ECO:0000256" key="1">
    <source>
        <dbReference type="SAM" id="Phobius"/>
    </source>
</evidence>
<dbReference type="EMBL" id="BMKR01000056">
    <property type="protein sequence ID" value="GGG12270.1"/>
    <property type="molecule type" value="Genomic_DNA"/>
</dbReference>
<keyword evidence="5" id="KW-1185">Reference proteome</keyword>
<keyword evidence="2" id="KW-0732">Signal</keyword>
<feature type="transmembrane region" description="Helical" evidence="1">
    <location>
        <begin position="581"/>
        <end position="601"/>
    </location>
</feature>
<dbReference type="InterPro" id="IPR001466">
    <property type="entry name" value="Beta-lactam-related"/>
</dbReference>
<dbReference type="Pfam" id="PF00144">
    <property type="entry name" value="Beta-lactamase"/>
    <property type="match status" value="1"/>
</dbReference>
<reference evidence="4" key="1">
    <citation type="journal article" date="2014" name="Int. J. Syst. Evol. Microbiol.">
        <title>Complete genome sequence of Corynebacterium casei LMG S-19264T (=DSM 44701T), isolated from a smear-ripened cheese.</title>
        <authorList>
            <consortium name="US DOE Joint Genome Institute (JGI-PGF)"/>
            <person name="Walter F."/>
            <person name="Albersmeier A."/>
            <person name="Kalinowski J."/>
            <person name="Ruckert C."/>
        </authorList>
    </citation>
    <scope>NUCLEOTIDE SEQUENCE</scope>
    <source>
        <strain evidence="4">CGMCC 1.16134</strain>
    </source>
</reference>
<protein>
    <recommendedName>
        <fullName evidence="3">Beta-lactamase-related domain-containing protein</fullName>
    </recommendedName>
</protein>
<dbReference type="InterPro" id="IPR012338">
    <property type="entry name" value="Beta-lactam/transpept-like"/>
</dbReference>
<proteinExistence type="predicted"/>
<evidence type="ECO:0000313" key="5">
    <source>
        <dbReference type="Proteomes" id="UP000637643"/>
    </source>
</evidence>
<organism evidence="4 5">
    <name type="scientific">Paenibacillus albidus</name>
    <dbReference type="NCBI Taxonomy" id="2041023"/>
    <lineage>
        <taxon>Bacteria</taxon>
        <taxon>Bacillati</taxon>
        <taxon>Bacillota</taxon>
        <taxon>Bacilli</taxon>
        <taxon>Bacillales</taxon>
        <taxon>Paenibacillaceae</taxon>
        <taxon>Paenibacillus</taxon>
    </lineage>
</organism>
<dbReference type="PANTHER" id="PTHR46825:SF9">
    <property type="entry name" value="BETA-LACTAMASE-RELATED DOMAIN-CONTAINING PROTEIN"/>
    <property type="match status" value="1"/>
</dbReference>
<evidence type="ECO:0000256" key="2">
    <source>
        <dbReference type="SAM" id="SignalP"/>
    </source>
</evidence>
<feature type="transmembrane region" description="Helical" evidence="1">
    <location>
        <begin position="545"/>
        <end position="569"/>
    </location>
</feature>
<feature type="transmembrane region" description="Helical" evidence="1">
    <location>
        <begin position="613"/>
        <end position="636"/>
    </location>
</feature>
<dbReference type="Gene3D" id="3.40.710.10">
    <property type="entry name" value="DD-peptidase/beta-lactamase superfamily"/>
    <property type="match status" value="1"/>
</dbReference>
<feature type="transmembrane region" description="Helical" evidence="1">
    <location>
        <begin position="502"/>
        <end position="525"/>
    </location>
</feature>
<feature type="chain" id="PRO_5036903399" description="Beta-lactamase-related domain-containing protein" evidence="2">
    <location>
        <begin position="30"/>
        <end position="640"/>
    </location>
</feature>
<evidence type="ECO:0000313" key="4">
    <source>
        <dbReference type="EMBL" id="GGG12270.1"/>
    </source>
</evidence>
<dbReference type="PANTHER" id="PTHR46825">
    <property type="entry name" value="D-ALANYL-D-ALANINE-CARBOXYPEPTIDASE/ENDOPEPTIDASE AMPH"/>
    <property type="match status" value="1"/>
</dbReference>
<reference evidence="4" key="2">
    <citation type="submission" date="2020-09" db="EMBL/GenBank/DDBJ databases">
        <authorList>
            <person name="Sun Q."/>
            <person name="Zhou Y."/>
        </authorList>
    </citation>
    <scope>NUCLEOTIDE SEQUENCE</scope>
    <source>
        <strain evidence="4">CGMCC 1.16134</strain>
    </source>
</reference>
<dbReference type="InterPro" id="IPR050491">
    <property type="entry name" value="AmpC-like"/>
</dbReference>
<dbReference type="Proteomes" id="UP000637643">
    <property type="component" value="Unassembled WGS sequence"/>
</dbReference>
<sequence>MSMKKKPSPLCALLLCILLLLPVSAPASAEEVSSGQTPSGIPYTRLGQEIDQYVNAHIGQSSPGAAIVVTKGDTVLFSKGYGYANVEKQIPVNPATTVFNYGSVNKLFVWTSVMQLVEEGKMKLDQEVKTFFPEEFAAKLRYDKPITMLDIMHHTAGFENSPFIPFTQSLDELNSLEETLLSAQPEQIYEPGKVISYSNFAASLAGLAVEKVSGSAFSDYEMDHILRPLGMNHTSGHPSMADHPDLQADQAAGYAVAEQGGFEARVPHYIPLYPAGAMNGTAEDLAQFAMALTSDHSPLFAKQETLETMLAQSYPLHKDLLSNAHGFWEYNAKPRAVGHSGNTKGFSSEFAIVPEDKLGIVVLTNSEVEQDITSGVINLLLKNKSQETVAEGENLSPSSEVAGHYVLSSSTFSTIHEVIAYLGLIKVEAKGEYGLTLNVMGMSGEYKQTSPDVYKLYKTDFPRIKKLAPVLYAEKIDGNITRLSKGKATDVLPLSPDRSVPVLIGCLSLAAVAIGFFLLTPFVLLIRWLLRRKKGLSSLGAAHRLFAAVTLCGTALSLNVIVLLLNVIGNEYVTARQLNSGIILNWILAGLAGLLLVLFILKNRQLQQPKGQKVFRIAVSALLVSFIFLMANWNFFHLMQ</sequence>
<keyword evidence="1" id="KW-0812">Transmembrane</keyword>
<dbReference type="AlphaFoldDB" id="A0A917D4K9"/>
<gene>
    <name evidence="4" type="ORF">GCM10010912_65890</name>
</gene>
<evidence type="ECO:0000259" key="3">
    <source>
        <dbReference type="Pfam" id="PF00144"/>
    </source>
</evidence>
<name>A0A917D4K9_9BACL</name>
<dbReference type="SUPFAM" id="SSF56601">
    <property type="entry name" value="beta-lactamase/transpeptidase-like"/>
    <property type="match status" value="1"/>
</dbReference>